<dbReference type="OrthoDB" id="27736at2157"/>
<dbReference type="GO" id="GO:0046872">
    <property type="term" value="F:metal ion binding"/>
    <property type="evidence" value="ECO:0007669"/>
    <property type="project" value="UniProtKB-KW"/>
</dbReference>
<dbReference type="AlphaFoldDB" id="A0A0X3BLJ5"/>
<dbReference type="GO" id="GO:0044281">
    <property type="term" value="P:small molecule metabolic process"/>
    <property type="evidence" value="ECO:0007669"/>
    <property type="project" value="UniProtKB-ARBA"/>
</dbReference>
<evidence type="ECO:0000256" key="5">
    <source>
        <dbReference type="ARBA" id="ARBA00022842"/>
    </source>
</evidence>
<evidence type="ECO:0000256" key="2">
    <source>
        <dbReference type="ARBA" id="ARBA00007958"/>
    </source>
</evidence>
<dbReference type="Gene3D" id="3.40.50.1000">
    <property type="entry name" value="HAD superfamily/HAD-like"/>
    <property type="match status" value="1"/>
</dbReference>
<evidence type="ECO:0000313" key="7">
    <source>
        <dbReference type="Proteomes" id="UP000069850"/>
    </source>
</evidence>
<name>A0A0X3BLJ5_9EURY</name>
<dbReference type="Pfam" id="PF00702">
    <property type="entry name" value="Hydrolase"/>
    <property type="match status" value="1"/>
</dbReference>
<dbReference type="NCBIfam" id="TIGR01509">
    <property type="entry name" value="HAD-SF-IA-v3"/>
    <property type="match status" value="1"/>
</dbReference>
<dbReference type="SFLD" id="SFLDS00003">
    <property type="entry name" value="Haloacid_Dehalogenase"/>
    <property type="match status" value="1"/>
</dbReference>
<dbReference type="PANTHER" id="PTHR46470">
    <property type="entry name" value="N-ACYLNEURAMINATE-9-PHOSPHATASE"/>
    <property type="match status" value="1"/>
</dbReference>
<protein>
    <submittedName>
        <fullName evidence="6">Putative hydrolase of the HAD superfamily</fullName>
    </submittedName>
</protein>
<dbReference type="InterPro" id="IPR036412">
    <property type="entry name" value="HAD-like_sf"/>
</dbReference>
<keyword evidence="4 6" id="KW-0378">Hydrolase</keyword>
<dbReference type="SUPFAM" id="SSF56784">
    <property type="entry name" value="HAD-like"/>
    <property type="match status" value="1"/>
</dbReference>
<evidence type="ECO:0000256" key="3">
    <source>
        <dbReference type="ARBA" id="ARBA00022723"/>
    </source>
</evidence>
<dbReference type="KEGG" id="mema:MMAB1_1783"/>
<dbReference type="InterPro" id="IPR051400">
    <property type="entry name" value="HAD-like_hydrolase"/>
</dbReference>
<dbReference type="GeneID" id="27137563"/>
<dbReference type="PANTHER" id="PTHR46470:SF2">
    <property type="entry name" value="GLYCERALDEHYDE 3-PHOSPHATE PHOSPHATASE"/>
    <property type="match status" value="1"/>
</dbReference>
<evidence type="ECO:0000313" key="6">
    <source>
        <dbReference type="EMBL" id="CVK32996.1"/>
    </source>
</evidence>
<dbReference type="EMBL" id="LT158599">
    <property type="protein sequence ID" value="CVK32996.1"/>
    <property type="molecule type" value="Genomic_DNA"/>
</dbReference>
<dbReference type="GO" id="GO:0016791">
    <property type="term" value="F:phosphatase activity"/>
    <property type="evidence" value="ECO:0007669"/>
    <property type="project" value="TreeGrafter"/>
</dbReference>
<dbReference type="Gene3D" id="1.20.120.1600">
    <property type="match status" value="1"/>
</dbReference>
<evidence type="ECO:0000256" key="4">
    <source>
        <dbReference type="ARBA" id="ARBA00022801"/>
    </source>
</evidence>
<gene>
    <name evidence="6" type="ORF">MMAB1_1783</name>
</gene>
<dbReference type="SFLD" id="SFLDG01129">
    <property type="entry name" value="C1.5:_HAD__Beta-PGM__Phosphata"/>
    <property type="match status" value="1"/>
</dbReference>
<dbReference type="RefSeq" id="WP_062263649.1">
    <property type="nucleotide sequence ID" value="NZ_DAIMMY010000035.1"/>
</dbReference>
<comment type="similarity">
    <text evidence="2">Belongs to the HAD-like hydrolase superfamily.</text>
</comment>
<keyword evidence="5" id="KW-0460">Magnesium</keyword>
<comment type="cofactor">
    <cofactor evidence="1">
        <name>Mg(2+)</name>
        <dbReference type="ChEBI" id="CHEBI:18420"/>
    </cofactor>
</comment>
<proteinExistence type="inferred from homology"/>
<sequence length="220" mass="25268">MSRRRPGVAGVLFDCYGTLIDILTDEHDIRTYQCLSRWLLYQGVRIAPESLRDCYLRRVREAADRTGERYPEVRVEEVFAGICAEHGMWEADFERLGVEAARTFRAASLRRLGVIGKSQRLLDLFGAKTLGVVSNGQRVFSEREMRVLNLYDRFEVVVFSSDLGYKKPDPRIYAVALTRMGLRPPDVLFIGDTCEDDIFAPRRLGMQALHVKEAWRRYGA</sequence>
<keyword evidence="3" id="KW-0479">Metal-binding</keyword>
<dbReference type="InterPro" id="IPR006439">
    <property type="entry name" value="HAD-SF_hydro_IA"/>
</dbReference>
<evidence type="ECO:0000256" key="1">
    <source>
        <dbReference type="ARBA" id="ARBA00001946"/>
    </source>
</evidence>
<accession>A0A0X3BLJ5</accession>
<dbReference type="NCBIfam" id="TIGR01549">
    <property type="entry name" value="HAD-SF-IA-v1"/>
    <property type="match status" value="1"/>
</dbReference>
<reference evidence="6 7" key="1">
    <citation type="submission" date="2016-01" db="EMBL/GenBank/DDBJ databases">
        <authorList>
            <person name="Manzoor S."/>
        </authorList>
    </citation>
    <scope>NUCLEOTIDE SEQUENCE [LARGE SCALE GENOMIC DNA]</scope>
    <source>
        <strain evidence="6">Methanoculleus sp MAB1</strain>
    </source>
</reference>
<organism evidence="6 7">
    <name type="scientific">Methanoculleus bourgensis</name>
    <dbReference type="NCBI Taxonomy" id="83986"/>
    <lineage>
        <taxon>Archaea</taxon>
        <taxon>Methanobacteriati</taxon>
        <taxon>Methanobacteriota</taxon>
        <taxon>Stenosarchaea group</taxon>
        <taxon>Methanomicrobia</taxon>
        <taxon>Methanomicrobiales</taxon>
        <taxon>Methanomicrobiaceae</taxon>
        <taxon>Methanoculleus</taxon>
    </lineage>
</organism>
<dbReference type="PRINTS" id="PR00413">
    <property type="entry name" value="HADHALOGNASE"/>
</dbReference>
<dbReference type="InterPro" id="IPR023214">
    <property type="entry name" value="HAD_sf"/>
</dbReference>
<dbReference type="Proteomes" id="UP000069850">
    <property type="component" value="Chromosome 1"/>
</dbReference>